<keyword evidence="1" id="KW-1133">Transmembrane helix</keyword>
<dbReference type="EMBL" id="CCND01000023">
    <property type="protein sequence ID" value="CDX60559.1"/>
    <property type="molecule type" value="Genomic_DNA"/>
</dbReference>
<evidence type="ECO:0000313" key="3">
    <source>
        <dbReference type="Proteomes" id="UP000182888"/>
    </source>
</evidence>
<keyword evidence="1" id="KW-0472">Membrane</keyword>
<sequence length="154" mass="16360">MTPLGKNEALDRHVLVMACWLAAALPAAILFEYGFGRGGAPYILAGFAAVLAGFVAHVIVNVVYGTGFSPRELGLGLVIYGFALVLFVILSLVSASFAARNFVPVSIGFIATGAVIVFYLVTRFGARQAFDAFDVIRDFRAGDRDRTSPPGDGR</sequence>
<feature type="transmembrane region" description="Helical" evidence="1">
    <location>
        <begin position="103"/>
        <end position="121"/>
    </location>
</feature>
<gene>
    <name evidence="2" type="ORF">MPL1032_30328</name>
</gene>
<accession>A0A0K2W420</accession>
<feature type="transmembrane region" description="Helical" evidence="1">
    <location>
        <begin position="12"/>
        <end position="31"/>
    </location>
</feature>
<organism evidence="2 3">
    <name type="scientific">Mesorhizobium plurifarium</name>
    <dbReference type="NCBI Taxonomy" id="69974"/>
    <lineage>
        <taxon>Bacteria</taxon>
        <taxon>Pseudomonadati</taxon>
        <taxon>Pseudomonadota</taxon>
        <taxon>Alphaproteobacteria</taxon>
        <taxon>Hyphomicrobiales</taxon>
        <taxon>Phyllobacteriaceae</taxon>
        <taxon>Mesorhizobium</taxon>
    </lineage>
</organism>
<name>A0A0K2W420_MESPL</name>
<proteinExistence type="predicted"/>
<reference evidence="3" key="1">
    <citation type="submission" date="2014-08" db="EMBL/GenBank/DDBJ databases">
        <authorList>
            <person name="Edwards T."/>
        </authorList>
    </citation>
    <scope>NUCLEOTIDE SEQUENCE [LARGE SCALE GENOMIC DNA]</scope>
</reference>
<evidence type="ECO:0000256" key="1">
    <source>
        <dbReference type="SAM" id="Phobius"/>
    </source>
</evidence>
<evidence type="ECO:0000313" key="2">
    <source>
        <dbReference type="EMBL" id="CDX60559.1"/>
    </source>
</evidence>
<dbReference type="Proteomes" id="UP000182888">
    <property type="component" value="Unassembled WGS sequence"/>
</dbReference>
<dbReference type="AlphaFoldDB" id="A0A0K2W420"/>
<keyword evidence="1" id="KW-0812">Transmembrane</keyword>
<feature type="transmembrane region" description="Helical" evidence="1">
    <location>
        <begin position="77"/>
        <end position="97"/>
    </location>
</feature>
<feature type="transmembrane region" description="Helical" evidence="1">
    <location>
        <begin position="43"/>
        <end position="65"/>
    </location>
</feature>
<protein>
    <submittedName>
        <fullName evidence="2">Uncharacterized protein</fullName>
    </submittedName>
</protein>